<dbReference type="PANTHER" id="PTHR37312:SF1">
    <property type="entry name" value="MEMBRANE-BOUND ACYLTRANSFERASE YKRP-RELATED"/>
    <property type="match status" value="1"/>
</dbReference>
<organism evidence="3 4">
    <name type="scientific">Lacrimispora algidixylanolytica</name>
    <dbReference type="NCBI Taxonomy" id="94868"/>
    <lineage>
        <taxon>Bacteria</taxon>
        <taxon>Bacillati</taxon>
        <taxon>Bacillota</taxon>
        <taxon>Clostridia</taxon>
        <taxon>Lachnospirales</taxon>
        <taxon>Lachnospiraceae</taxon>
        <taxon>Lacrimispora</taxon>
    </lineage>
</organism>
<dbReference type="EMBL" id="MCIA01000001">
    <property type="protein sequence ID" value="RKD34831.1"/>
    <property type="molecule type" value="Genomic_DNA"/>
</dbReference>
<feature type="transmembrane region" description="Helical" evidence="1">
    <location>
        <begin position="21"/>
        <end position="41"/>
    </location>
</feature>
<feature type="transmembrane region" description="Helical" evidence="1">
    <location>
        <begin position="130"/>
        <end position="152"/>
    </location>
</feature>
<feature type="domain" description="Acyltransferase 3" evidence="2">
    <location>
        <begin position="24"/>
        <end position="337"/>
    </location>
</feature>
<accession>A0A419TBI2</accession>
<keyword evidence="1" id="KW-1133">Transmembrane helix</keyword>
<feature type="transmembrane region" description="Helical" evidence="1">
    <location>
        <begin position="347"/>
        <end position="368"/>
    </location>
</feature>
<dbReference type="GO" id="GO:0016747">
    <property type="term" value="F:acyltransferase activity, transferring groups other than amino-acyl groups"/>
    <property type="evidence" value="ECO:0007669"/>
    <property type="project" value="InterPro"/>
</dbReference>
<proteinExistence type="predicted"/>
<reference evidence="3 4" key="1">
    <citation type="submission" date="2016-08" db="EMBL/GenBank/DDBJ databases">
        <title>A new outlook on sporulation: Clostridium algidixylanolyticum.</title>
        <authorList>
            <person name="Poppleton D.I."/>
            <person name="Gribaldo S."/>
        </authorList>
    </citation>
    <scope>NUCLEOTIDE SEQUENCE [LARGE SCALE GENOMIC DNA]</scope>
    <source>
        <strain evidence="3 4">SPL73</strain>
    </source>
</reference>
<dbReference type="Pfam" id="PF01757">
    <property type="entry name" value="Acyl_transf_3"/>
    <property type="match status" value="1"/>
</dbReference>
<dbReference type="AlphaFoldDB" id="A0A419TBI2"/>
<dbReference type="InterPro" id="IPR002656">
    <property type="entry name" value="Acyl_transf_3_dom"/>
</dbReference>
<keyword evidence="1" id="KW-0472">Membrane</keyword>
<feature type="transmembrane region" description="Helical" evidence="1">
    <location>
        <begin position="47"/>
        <end position="66"/>
    </location>
</feature>
<evidence type="ECO:0000259" key="2">
    <source>
        <dbReference type="Pfam" id="PF01757"/>
    </source>
</evidence>
<comment type="caution">
    <text evidence="3">The sequence shown here is derived from an EMBL/GenBank/DDBJ whole genome shotgun (WGS) entry which is preliminary data.</text>
</comment>
<gene>
    <name evidence="3" type="ORF">BET01_00245</name>
</gene>
<sequence>MHMITKGDRLVEKKINYQFKVLYVLGIIFVVAGHSSANSGLNIMTNWFHLYSFHLGIFVFSSGYFYSEKAKDNFFLYMWNKVKRLLVPLYLWNVIYGILVILLKAKGFSMGGEFTLRNLLLTPILTGHQFIYNLGGWFIVPLFCVEIFHVMYKKIFGKVLACIGGNYFTFVAYLLLGMTGVYFCSKGFNFGWYLVLFRMLIFLPFYAAGNLYRNNIERKDNLRSLYYLGIVFIIQLAIITRIGYPPYYDWAFCSNFKDGVILPYICAFTGIAFWIRIARIITPILKNNLFMLKIADNTYSIMLHHLLGIMFAKTLFAIICKYTKYCHDFDWVSYKTELWWTYFPKGLTQWGLLYLVFGIMTGLLAGKIERNVVKTAKRLKLIMEEMIYDRKNMAS</sequence>
<evidence type="ECO:0000313" key="4">
    <source>
        <dbReference type="Proteomes" id="UP000284277"/>
    </source>
</evidence>
<feature type="transmembrane region" description="Helical" evidence="1">
    <location>
        <begin position="224"/>
        <end position="244"/>
    </location>
</feature>
<feature type="transmembrane region" description="Helical" evidence="1">
    <location>
        <begin position="299"/>
        <end position="319"/>
    </location>
</feature>
<keyword evidence="4" id="KW-1185">Reference proteome</keyword>
<name>A0A419TBI2_9FIRM</name>
<feature type="transmembrane region" description="Helical" evidence="1">
    <location>
        <begin position="190"/>
        <end position="212"/>
    </location>
</feature>
<feature type="transmembrane region" description="Helical" evidence="1">
    <location>
        <begin position="87"/>
        <end position="110"/>
    </location>
</feature>
<feature type="transmembrane region" description="Helical" evidence="1">
    <location>
        <begin position="159"/>
        <end position="178"/>
    </location>
</feature>
<dbReference type="Proteomes" id="UP000284277">
    <property type="component" value="Unassembled WGS sequence"/>
</dbReference>
<feature type="transmembrane region" description="Helical" evidence="1">
    <location>
        <begin position="260"/>
        <end position="278"/>
    </location>
</feature>
<dbReference type="InterPro" id="IPR052734">
    <property type="entry name" value="Nod_factor_acetyltransferase"/>
</dbReference>
<evidence type="ECO:0000256" key="1">
    <source>
        <dbReference type="SAM" id="Phobius"/>
    </source>
</evidence>
<evidence type="ECO:0000313" key="3">
    <source>
        <dbReference type="EMBL" id="RKD34831.1"/>
    </source>
</evidence>
<dbReference type="PANTHER" id="PTHR37312">
    <property type="entry name" value="MEMBRANE-BOUND ACYLTRANSFERASE YKRP-RELATED"/>
    <property type="match status" value="1"/>
</dbReference>
<keyword evidence="1" id="KW-0812">Transmembrane</keyword>
<protein>
    <recommendedName>
        <fullName evidence="2">Acyltransferase 3 domain-containing protein</fullName>
    </recommendedName>
</protein>